<dbReference type="Proteomes" id="UP001501411">
    <property type="component" value="Unassembled WGS sequence"/>
</dbReference>
<dbReference type="RefSeq" id="WP_345231852.1">
    <property type="nucleotide sequence ID" value="NZ_BAABIQ010000034.1"/>
</dbReference>
<feature type="region of interest" description="Disordered" evidence="1">
    <location>
        <begin position="1"/>
        <end position="61"/>
    </location>
</feature>
<accession>A0ABP9BFR4</accession>
<name>A0ABP9BFR4_9SPHI</name>
<organism evidence="2 3">
    <name type="scientific">Olivibacter ginsenosidimutans</name>
    <dbReference type="NCBI Taxonomy" id="1176537"/>
    <lineage>
        <taxon>Bacteria</taxon>
        <taxon>Pseudomonadati</taxon>
        <taxon>Bacteroidota</taxon>
        <taxon>Sphingobacteriia</taxon>
        <taxon>Sphingobacteriales</taxon>
        <taxon>Sphingobacteriaceae</taxon>
        <taxon>Olivibacter</taxon>
    </lineage>
</organism>
<reference evidence="3" key="1">
    <citation type="journal article" date="2019" name="Int. J. Syst. Evol. Microbiol.">
        <title>The Global Catalogue of Microorganisms (GCM) 10K type strain sequencing project: providing services to taxonomists for standard genome sequencing and annotation.</title>
        <authorList>
            <consortium name="The Broad Institute Genomics Platform"/>
            <consortium name="The Broad Institute Genome Sequencing Center for Infectious Disease"/>
            <person name="Wu L."/>
            <person name="Ma J."/>
        </authorList>
    </citation>
    <scope>NUCLEOTIDE SEQUENCE [LARGE SCALE GENOMIC DNA]</scope>
    <source>
        <strain evidence="3">JCM 18200</strain>
    </source>
</reference>
<keyword evidence="3" id="KW-1185">Reference proteome</keyword>
<protein>
    <submittedName>
        <fullName evidence="2">Uncharacterized protein</fullName>
    </submittedName>
</protein>
<proteinExistence type="predicted"/>
<evidence type="ECO:0000313" key="2">
    <source>
        <dbReference type="EMBL" id="GAA4793451.1"/>
    </source>
</evidence>
<feature type="compositionally biased region" description="Basic and acidic residues" evidence="1">
    <location>
        <begin position="52"/>
        <end position="61"/>
    </location>
</feature>
<dbReference type="EMBL" id="BAABIQ010000034">
    <property type="protein sequence ID" value="GAA4793451.1"/>
    <property type="molecule type" value="Genomic_DNA"/>
</dbReference>
<sequence>MKRGQRISGTQDEGQNIVMGASTSDKAFRDQKILKRHQGLPNAGSRSADSGARTDNEKRKN</sequence>
<comment type="caution">
    <text evidence="2">The sequence shown here is derived from an EMBL/GenBank/DDBJ whole genome shotgun (WGS) entry which is preliminary data.</text>
</comment>
<gene>
    <name evidence="2" type="ORF">GCM10023231_22200</name>
</gene>
<evidence type="ECO:0000256" key="1">
    <source>
        <dbReference type="SAM" id="MobiDB-lite"/>
    </source>
</evidence>
<evidence type="ECO:0000313" key="3">
    <source>
        <dbReference type="Proteomes" id="UP001501411"/>
    </source>
</evidence>